<dbReference type="InterPro" id="IPR009057">
    <property type="entry name" value="Homeodomain-like_sf"/>
</dbReference>
<name>A0A1H1M7J4_9MICO</name>
<keyword evidence="3" id="KW-0804">Transcription</keyword>
<evidence type="ECO:0000256" key="2">
    <source>
        <dbReference type="ARBA" id="ARBA00023125"/>
    </source>
</evidence>
<dbReference type="GO" id="GO:0003700">
    <property type="term" value="F:DNA-binding transcription factor activity"/>
    <property type="evidence" value="ECO:0007669"/>
    <property type="project" value="TreeGrafter"/>
</dbReference>
<dbReference type="PROSITE" id="PS50977">
    <property type="entry name" value="HTH_TETR_2"/>
    <property type="match status" value="1"/>
</dbReference>
<dbReference type="EMBL" id="LT629734">
    <property type="protein sequence ID" value="SDR82726.1"/>
    <property type="molecule type" value="Genomic_DNA"/>
</dbReference>
<dbReference type="AlphaFoldDB" id="A0A1H1M7J4"/>
<evidence type="ECO:0000259" key="5">
    <source>
        <dbReference type="PROSITE" id="PS50977"/>
    </source>
</evidence>
<keyword evidence="1" id="KW-0805">Transcription regulation</keyword>
<dbReference type="PRINTS" id="PR00455">
    <property type="entry name" value="HTHTETR"/>
</dbReference>
<dbReference type="SUPFAM" id="SSF46689">
    <property type="entry name" value="Homeodomain-like"/>
    <property type="match status" value="1"/>
</dbReference>
<organism evidence="6 7">
    <name type="scientific">Agrococcus carbonis</name>
    <dbReference type="NCBI Taxonomy" id="684552"/>
    <lineage>
        <taxon>Bacteria</taxon>
        <taxon>Bacillati</taxon>
        <taxon>Actinomycetota</taxon>
        <taxon>Actinomycetes</taxon>
        <taxon>Micrococcales</taxon>
        <taxon>Microbacteriaceae</taxon>
        <taxon>Agrococcus</taxon>
    </lineage>
</organism>
<gene>
    <name evidence="6" type="ORF">SAMN04489719_0892</name>
</gene>
<dbReference type="Gene3D" id="1.10.357.10">
    <property type="entry name" value="Tetracycline Repressor, domain 2"/>
    <property type="match status" value="1"/>
</dbReference>
<evidence type="ECO:0000256" key="1">
    <source>
        <dbReference type="ARBA" id="ARBA00023015"/>
    </source>
</evidence>
<dbReference type="PANTHER" id="PTHR30055">
    <property type="entry name" value="HTH-TYPE TRANSCRIPTIONAL REGULATOR RUTR"/>
    <property type="match status" value="1"/>
</dbReference>
<evidence type="ECO:0000313" key="6">
    <source>
        <dbReference type="EMBL" id="SDR82726.1"/>
    </source>
</evidence>
<dbReference type="GO" id="GO:0000976">
    <property type="term" value="F:transcription cis-regulatory region binding"/>
    <property type="evidence" value="ECO:0007669"/>
    <property type="project" value="TreeGrafter"/>
</dbReference>
<dbReference type="PANTHER" id="PTHR30055:SF234">
    <property type="entry name" value="HTH-TYPE TRANSCRIPTIONAL REGULATOR BETI"/>
    <property type="match status" value="1"/>
</dbReference>
<dbReference type="Proteomes" id="UP000199649">
    <property type="component" value="Chromosome I"/>
</dbReference>
<feature type="domain" description="HTH tetR-type" evidence="5">
    <location>
        <begin position="21"/>
        <end position="80"/>
    </location>
</feature>
<protein>
    <submittedName>
        <fullName evidence="6">Regulatory protein, tetR family</fullName>
    </submittedName>
</protein>
<keyword evidence="2 4" id="KW-0238">DNA-binding</keyword>
<dbReference type="InterPro" id="IPR001647">
    <property type="entry name" value="HTH_TetR"/>
</dbReference>
<reference evidence="7" key="1">
    <citation type="submission" date="2016-10" db="EMBL/GenBank/DDBJ databases">
        <authorList>
            <person name="Varghese N."/>
            <person name="Submissions S."/>
        </authorList>
    </citation>
    <scope>NUCLEOTIDE SEQUENCE [LARGE SCALE GENOMIC DNA]</scope>
    <source>
        <strain evidence="7">DSM 22965</strain>
    </source>
</reference>
<evidence type="ECO:0000256" key="4">
    <source>
        <dbReference type="PROSITE-ProRule" id="PRU00335"/>
    </source>
</evidence>
<feature type="DNA-binding region" description="H-T-H motif" evidence="4">
    <location>
        <begin position="43"/>
        <end position="62"/>
    </location>
</feature>
<keyword evidence="7" id="KW-1185">Reference proteome</keyword>
<dbReference type="Pfam" id="PF00440">
    <property type="entry name" value="TetR_N"/>
    <property type="match status" value="1"/>
</dbReference>
<proteinExistence type="predicted"/>
<sequence>MSERSLTYDRRVTPAPRLSADDRRAQIVEAVTPAVLEHGAAITTRQLAEAAGVAEGTLFKAFGDKESLLLALAQHHLTVGGLAGEREGAAAAPELDTLEEVVTWTARVLVDRMRFVFRLVMALGPIGQRAAHEAHDDFEASKHRLAERFEPFRDELRVSPVVAAELVRTLAWAAASGWGDAQPASSVDDIIQVLLHGIAATDAATRAAASAPRTATPASALETQKA</sequence>
<evidence type="ECO:0000313" key="7">
    <source>
        <dbReference type="Proteomes" id="UP000199649"/>
    </source>
</evidence>
<dbReference type="STRING" id="684552.SAMN04489719_0892"/>
<accession>A0A1H1M7J4</accession>
<evidence type="ECO:0000256" key="3">
    <source>
        <dbReference type="ARBA" id="ARBA00023163"/>
    </source>
</evidence>
<dbReference type="InterPro" id="IPR050109">
    <property type="entry name" value="HTH-type_TetR-like_transc_reg"/>
</dbReference>